<dbReference type="Proteomes" id="UP000050556">
    <property type="component" value="Unassembled WGS sequence"/>
</dbReference>
<dbReference type="Proteomes" id="UP000382540">
    <property type="component" value="Unassembled WGS sequence"/>
</dbReference>
<evidence type="ECO:0000313" key="1">
    <source>
        <dbReference type="EMBL" id="EAC1534362.1"/>
    </source>
</evidence>
<name>A0A0K3XA20_ECOLX</name>
<dbReference type="AlphaFoldDB" id="A0A0K3XA20"/>
<organism evidence="2 3">
    <name type="scientific">Escherichia coli</name>
    <dbReference type="NCBI Taxonomy" id="562"/>
    <lineage>
        <taxon>Bacteria</taxon>
        <taxon>Pseudomonadati</taxon>
        <taxon>Pseudomonadota</taxon>
        <taxon>Gammaproteobacteria</taxon>
        <taxon>Enterobacterales</taxon>
        <taxon>Enterobacteriaceae</taxon>
        <taxon>Escherichia</taxon>
    </lineage>
</organism>
<evidence type="ECO:0000313" key="2">
    <source>
        <dbReference type="EMBL" id="KPO16541.1"/>
    </source>
</evidence>
<dbReference type="EMBL" id="AAAGZE010000066">
    <property type="protein sequence ID" value="EAC1534362.1"/>
    <property type="molecule type" value="Genomic_DNA"/>
</dbReference>
<dbReference type="PATRIC" id="fig|562.7813.peg.3224"/>
<reference evidence="2 3" key="1">
    <citation type="journal article" date="2015" name="Front. Microbiol.">
        <title>Genetic determinants of heat resistance in Escherichia coli.</title>
        <authorList>
            <person name="Mercer R.G."/>
            <person name="Zheng J."/>
            <person name="Garcia-Hernandez R."/>
            <person name="Ruan L."/>
            <person name="Ganzle M.G."/>
            <person name="McMullen L.M."/>
        </authorList>
    </citation>
    <scope>NUCLEOTIDE SEQUENCE [LARGE SCALE GENOMIC DNA]</scope>
    <source>
        <strain evidence="2 3">AW1.3</strain>
    </source>
</reference>
<evidence type="ECO:0000313" key="3">
    <source>
        <dbReference type="Proteomes" id="UP000050556"/>
    </source>
</evidence>
<evidence type="ECO:0000313" key="4">
    <source>
        <dbReference type="Proteomes" id="UP000382540"/>
    </source>
</evidence>
<reference evidence="1 4" key="2">
    <citation type="submission" date="2018-10" db="EMBL/GenBank/DDBJ databases">
        <authorList>
            <consortium name="NARMS: The National Antimicrobial Resistance Monitoring System"/>
        </authorList>
    </citation>
    <scope>NUCLEOTIDE SEQUENCE [LARGE SCALE GENOMIC DNA]</scope>
    <source>
        <strain evidence="1 4">CVM N17EC1330</strain>
    </source>
</reference>
<gene>
    <name evidence="2" type="ORF">ACU57_04865</name>
    <name evidence="1" type="ORF">D9J61_20405</name>
</gene>
<dbReference type="EMBL" id="LDYI01000039">
    <property type="protein sequence ID" value="KPO16541.1"/>
    <property type="molecule type" value="Genomic_DNA"/>
</dbReference>
<dbReference type="RefSeq" id="WP_023281092.1">
    <property type="nucleotide sequence ID" value="NZ_BFPB01000216.1"/>
</dbReference>
<comment type="caution">
    <text evidence="2">The sequence shown here is derived from an EMBL/GenBank/DDBJ whole genome shotgun (WGS) entry which is preliminary data.</text>
</comment>
<proteinExistence type="predicted"/>
<accession>A0A0K3XA20</accession>
<protein>
    <submittedName>
        <fullName evidence="2">Uncharacterized protein</fullName>
    </submittedName>
</protein>
<sequence>MATATNFDAWLDDVDGDYEEVMALYDSVQNVSDMGLYQCVEGGRGDAWVVSSNHHPEALFLASAVARDTFLKLIRERLCGGEDVDSWYGFQRNISNDHS</sequence>